<dbReference type="Pfam" id="PF00534">
    <property type="entry name" value="Glycos_transf_1"/>
    <property type="match status" value="1"/>
</dbReference>
<dbReference type="InterPro" id="IPR028098">
    <property type="entry name" value="Glyco_trans_4-like_N"/>
</dbReference>
<gene>
    <name evidence="3" type="ORF">GTP46_25040</name>
</gene>
<dbReference type="PANTHER" id="PTHR12526">
    <property type="entry name" value="GLYCOSYLTRANSFERASE"/>
    <property type="match status" value="1"/>
</dbReference>
<evidence type="ECO:0000313" key="3">
    <source>
        <dbReference type="EMBL" id="MYM25899.1"/>
    </source>
</evidence>
<dbReference type="Proteomes" id="UP000479335">
    <property type="component" value="Unassembled WGS sequence"/>
</dbReference>
<dbReference type="GO" id="GO:0016757">
    <property type="term" value="F:glycosyltransferase activity"/>
    <property type="evidence" value="ECO:0007669"/>
    <property type="project" value="InterPro"/>
</dbReference>
<evidence type="ECO:0000259" key="2">
    <source>
        <dbReference type="Pfam" id="PF13439"/>
    </source>
</evidence>
<keyword evidence="3" id="KW-0808">Transferase</keyword>
<feature type="domain" description="Glycosyltransferase subfamily 4-like N-terminal" evidence="2">
    <location>
        <begin position="16"/>
        <end position="174"/>
    </location>
</feature>
<proteinExistence type="predicted"/>
<dbReference type="RefSeq" id="WP_161009345.1">
    <property type="nucleotide sequence ID" value="NZ_WWCN01000020.1"/>
</dbReference>
<evidence type="ECO:0000259" key="1">
    <source>
        <dbReference type="Pfam" id="PF00534"/>
    </source>
</evidence>
<accession>A0A6L8KEL1</accession>
<dbReference type="Gene3D" id="3.40.50.2000">
    <property type="entry name" value="Glycogen Phosphorylase B"/>
    <property type="match status" value="2"/>
</dbReference>
<dbReference type="CDD" id="cd03801">
    <property type="entry name" value="GT4_PimA-like"/>
    <property type="match status" value="1"/>
</dbReference>
<dbReference type="InterPro" id="IPR001296">
    <property type="entry name" value="Glyco_trans_1"/>
</dbReference>
<evidence type="ECO:0000313" key="4">
    <source>
        <dbReference type="Proteomes" id="UP000479335"/>
    </source>
</evidence>
<reference evidence="3 4" key="1">
    <citation type="submission" date="2019-12" db="EMBL/GenBank/DDBJ databases">
        <title>Novel species isolated from a subtropical stream in China.</title>
        <authorList>
            <person name="Lu H."/>
        </authorList>
    </citation>
    <scope>NUCLEOTIDE SEQUENCE [LARGE SCALE GENOMIC DNA]</scope>
    <source>
        <strain evidence="3 4">FT135W</strain>
    </source>
</reference>
<protein>
    <submittedName>
        <fullName evidence="3">Glycosyltransferase</fullName>
    </submittedName>
</protein>
<comment type="caution">
    <text evidence="3">The sequence shown here is derived from an EMBL/GenBank/DDBJ whole genome shotgun (WGS) entry which is preliminary data.</text>
</comment>
<keyword evidence="4" id="KW-1185">Reference proteome</keyword>
<sequence>MTSQLMMVLPSLLRAGAENQVVDLANRIDPARYGVHLFTFEPQLDQLARIDASRVRHLHAVRRTRCDLTPVRRLAQAIDAEQIDVVHCTLQISLLVGWLASRLSRRRPRLVVAIHTTINRNAKAEWQDRLLYQWLMRQCEQIVFVCDAQRAYWEAKYPFIRKLAVTVHNGIDVGRFEPLAARQAGAELRRLHGIADDALVVAHIAAFRPEKAHALVLDALEQVLRQLPGLVLLCAGDGPLRAAVTEQARQRGLAAHIRFLGNLPDVRPVLGGADFALLPSVAVETFSLAMLESLALEVPMIASDLGGAREAVLDGETGLIVPPRDVAALVKAMLTLGQDAALRRRMGQRGRALVLERYSVDIMVAKTEAAIAASQV</sequence>
<dbReference type="AlphaFoldDB" id="A0A6L8KEL1"/>
<name>A0A6L8KEL1_9BURK</name>
<organism evidence="3 4">
    <name type="scientific">Duganella flavida</name>
    <dbReference type="NCBI Taxonomy" id="2692175"/>
    <lineage>
        <taxon>Bacteria</taxon>
        <taxon>Pseudomonadati</taxon>
        <taxon>Pseudomonadota</taxon>
        <taxon>Betaproteobacteria</taxon>
        <taxon>Burkholderiales</taxon>
        <taxon>Oxalobacteraceae</taxon>
        <taxon>Telluria group</taxon>
        <taxon>Duganella</taxon>
    </lineage>
</organism>
<dbReference type="SUPFAM" id="SSF53756">
    <property type="entry name" value="UDP-Glycosyltransferase/glycogen phosphorylase"/>
    <property type="match status" value="1"/>
</dbReference>
<feature type="domain" description="Glycosyl transferase family 1" evidence="1">
    <location>
        <begin position="188"/>
        <end position="351"/>
    </location>
</feature>
<dbReference type="Pfam" id="PF13439">
    <property type="entry name" value="Glyco_transf_4"/>
    <property type="match status" value="1"/>
</dbReference>
<dbReference type="EMBL" id="WWCN01000020">
    <property type="protein sequence ID" value="MYM25899.1"/>
    <property type="molecule type" value="Genomic_DNA"/>
</dbReference>
<dbReference type="PANTHER" id="PTHR12526:SF630">
    <property type="entry name" value="GLYCOSYLTRANSFERASE"/>
    <property type="match status" value="1"/>
</dbReference>